<dbReference type="PRINTS" id="PR00359">
    <property type="entry name" value="BP450"/>
</dbReference>
<proteinExistence type="inferred from homology"/>
<dbReference type="EMBL" id="JAATVY010000055">
    <property type="protein sequence ID" value="NJC74282.1"/>
    <property type="molecule type" value="Genomic_DNA"/>
</dbReference>
<sequence>MVRTVEASPEAPFLDVTDPEFRFDSPAVTEARELSWYARTPLGLVVLRYAEAHAVLRDPRFGQSGERHLALQGISDGPLYDWFVPLILHRRGEDHLRQRRLLNRAFTPRVIESLRPFIRERAVLLADRIAAAGECEFVDAFADPLPVAVMCELLGVPAADYDVFRRWSSDVGLTFSLTLAQTRSRVEMAVVGLYEYVDGLIAQRRADPRADLLSALVAAEESGDRLSTEELRNLAVGLVFAAHDTTRNQLAQAMVVFAAHPEQWRRLGERPELAARAAEEVMRWAPTDPVIPRFALEDVELHGVDIPAGTFVPVCIQAAHRDPRVFPGGSRFDISRQREAAQLAFGGGPHFCIGAATARVEIAEALRVLTERFDPPEITGPVDWRPPSALYGPERLPLRFPSRTS</sequence>
<dbReference type="Proteomes" id="UP000722989">
    <property type="component" value="Unassembled WGS sequence"/>
</dbReference>
<keyword evidence="2" id="KW-0503">Monooxygenase</keyword>
<protein>
    <submittedName>
        <fullName evidence="3">Cytochrome P450</fullName>
    </submittedName>
</protein>
<dbReference type="InterPro" id="IPR017972">
    <property type="entry name" value="Cyt_P450_CS"/>
</dbReference>
<dbReference type="Pfam" id="PF00067">
    <property type="entry name" value="p450"/>
    <property type="match status" value="1"/>
</dbReference>
<dbReference type="Gene3D" id="1.10.630.10">
    <property type="entry name" value="Cytochrome P450"/>
    <property type="match status" value="1"/>
</dbReference>
<dbReference type="InterPro" id="IPR002397">
    <property type="entry name" value="Cyt_P450_B"/>
</dbReference>
<accession>A0ABX0Y786</accession>
<dbReference type="PANTHER" id="PTHR46696">
    <property type="entry name" value="P450, PUTATIVE (EUROFUNG)-RELATED"/>
    <property type="match status" value="1"/>
</dbReference>
<dbReference type="PROSITE" id="PS00086">
    <property type="entry name" value="CYTOCHROME_P450"/>
    <property type="match status" value="1"/>
</dbReference>
<dbReference type="PANTHER" id="PTHR46696:SF1">
    <property type="entry name" value="CYTOCHROME P450 YJIB-RELATED"/>
    <property type="match status" value="1"/>
</dbReference>
<evidence type="ECO:0000256" key="1">
    <source>
        <dbReference type="ARBA" id="ARBA00010617"/>
    </source>
</evidence>
<name>A0ABX0Y786_9ACTN</name>
<keyword evidence="2" id="KW-0408">Iron</keyword>
<gene>
    <name evidence="3" type="ORF">HC031_31890</name>
</gene>
<dbReference type="InterPro" id="IPR001128">
    <property type="entry name" value="Cyt_P450"/>
</dbReference>
<evidence type="ECO:0000313" key="3">
    <source>
        <dbReference type="EMBL" id="NJC74282.1"/>
    </source>
</evidence>
<organism evidence="3 4">
    <name type="scientific">Planosporangium thailandense</name>
    <dbReference type="NCBI Taxonomy" id="765197"/>
    <lineage>
        <taxon>Bacteria</taxon>
        <taxon>Bacillati</taxon>
        <taxon>Actinomycetota</taxon>
        <taxon>Actinomycetes</taxon>
        <taxon>Micromonosporales</taxon>
        <taxon>Micromonosporaceae</taxon>
        <taxon>Planosporangium</taxon>
    </lineage>
</organism>
<evidence type="ECO:0000256" key="2">
    <source>
        <dbReference type="RuleBase" id="RU000461"/>
    </source>
</evidence>
<reference evidence="3 4" key="1">
    <citation type="submission" date="2020-03" db="EMBL/GenBank/DDBJ databases">
        <title>WGS of the type strain of Planosporangium spp.</title>
        <authorList>
            <person name="Thawai C."/>
        </authorList>
    </citation>
    <scope>NUCLEOTIDE SEQUENCE [LARGE SCALE GENOMIC DNA]</scope>
    <source>
        <strain evidence="3 4">TBRC 5610</strain>
    </source>
</reference>
<comment type="caution">
    <text evidence="3">The sequence shown here is derived from an EMBL/GenBank/DDBJ whole genome shotgun (WGS) entry which is preliminary data.</text>
</comment>
<keyword evidence="4" id="KW-1185">Reference proteome</keyword>
<keyword evidence="2" id="KW-0560">Oxidoreductase</keyword>
<keyword evidence="2" id="KW-0349">Heme</keyword>
<dbReference type="InterPro" id="IPR036396">
    <property type="entry name" value="Cyt_P450_sf"/>
</dbReference>
<comment type="similarity">
    <text evidence="1 2">Belongs to the cytochrome P450 family.</text>
</comment>
<keyword evidence="2" id="KW-0479">Metal-binding</keyword>
<evidence type="ECO:0000313" key="4">
    <source>
        <dbReference type="Proteomes" id="UP000722989"/>
    </source>
</evidence>
<dbReference type="SUPFAM" id="SSF48264">
    <property type="entry name" value="Cytochrome P450"/>
    <property type="match status" value="1"/>
</dbReference>